<organism evidence="2">
    <name type="scientific">Levilinea saccharolytica</name>
    <dbReference type="NCBI Taxonomy" id="229921"/>
    <lineage>
        <taxon>Bacteria</taxon>
        <taxon>Bacillati</taxon>
        <taxon>Chloroflexota</taxon>
        <taxon>Anaerolineae</taxon>
        <taxon>Anaerolineales</taxon>
        <taxon>Anaerolineaceae</taxon>
        <taxon>Levilinea</taxon>
    </lineage>
</organism>
<protein>
    <submittedName>
        <fullName evidence="2">Uncharacterized protein</fullName>
    </submittedName>
</protein>
<accession>A0A0M9U2Y5</accession>
<keyword evidence="1" id="KW-0812">Transmembrane</keyword>
<dbReference type="RefSeq" id="WP_147238922.1">
    <property type="nucleotide sequence ID" value="NZ_BBXZ01000167.1"/>
</dbReference>
<keyword evidence="1" id="KW-0472">Membrane</keyword>
<evidence type="ECO:0000256" key="1">
    <source>
        <dbReference type="SAM" id="Phobius"/>
    </source>
</evidence>
<sequence>MGGPAHTPPETRRETPARWWILGAVGIAVCLGLCALAVLFSGGAYWLVSQEKIPNPFASQTPTPTLTPTKT</sequence>
<reference evidence="2" key="1">
    <citation type="journal article" date="2015" name="Genome Announc.">
        <title>Draft Genome Sequences of Anaerolinea thermolimosa IMO-1, Bellilinea caldifistulae GOMI-1, Leptolinea tardivitalis YMTK-2, Levilinea saccharolytica KIBI-1, Longilinea arvoryzae KOME-1, Previously Described as Members of the Class Anaerolineae (Chloroflexi).</title>
        <authorList>
            <person name="Matsuura N."/>
            <person name="Tourlousse M.D."/>
            <person name="Ohashi A."/>
            <person name="Hugenholtz P."/>
            <person name="Sekiguchi Y."/>
        </authorList>
    </citation>
    <scope>NUCLEOTIDE SEQUENCE</scope>
    <source>
        <strain evidence="2">KIBI-1</strain>
    </source>
</reference>
<dbReference type="EMBL" id="DF967975">
    <property type="protein sequence ID" value="GAP19206.1"/>
    <property type="molecule type" value="Genomic_DNA"/>
</dbReference>
<feature type="transmembrane region" description="Helical" evidence="1">
    <location>
        <begin position="20"/>
        <end position="48"/>
    </location>
</feature>
<name>A0A0M9U2Y5_9CHLR</name>
<evidence type="ECO:0000313" key="2">
    <source>
        <dbReference type="EMBL" id="GAP19206.1"/>
    </source>
</evidence>
<proteinExistence type="predicted"/>
<gene>
    <name evidence="2" type="ORF">LSAC_03106</name>
</gene>
<keyword evidence="1" id="KW-1133">Transmembrane helix</keyword>
<feature type="non-terminal residue" evidence="2">
    <location>
        <position position="71"/>
    </location>
</feature>
<dbReference type="AlphaFoldDB" id="A0A0M9U2Y5"/>